<accession>E4YW27</accession>
<proteinExistence type="predicted"/>
<sequence length="72" mass="8283">MSYVILSVDELPKPVIPLKPIGSDDSDKGDKTSDNQNENVAKEEDDQEKNYALQIQQLREERPSQSFEQKLY</sequence>
<gene>
    <name evidence="2" type="ORF">GSOID_T00020240001</name>
</gene>
<protein>
    <submittedName>
        <fullName evidence="2">Uncharacterized protein</fullName>
    </submittedName>
</protein>
<evidence type="ECO:0000313" key="2">
    <source>
        <dbReference type="EMBL" id="CBY39662.1"/>
    </source>
</evidence>
<dbReference type="Proteomes" id="UP000011014">
    <property type="component" value="Unassembled WGS sequence"/>
</dbReference>
<evidence type="ECO:0000256" key="1">
    <source>
        <dbReference type="SAM" id="MobiDB-lite"/>
    </source>
</evidence>
<dbReference type="AlphaFoldDB" id="E4YW27"/>
<name>E4YW27_OIKDI</name>
<organism evidence="2">
    <name type="scientific">Oikopleura dioica</name>
    <name type="common">Tunicate</name>
    <dbReference type="NCBI Taxonomy" id="34765"/>
    <lineage>
        <taxon>Eukaryota</taxon>
        <taxon>Metazoa</taxon>
        <taxon>Chordata</taxon>
        <taxon>Tunicata</taxon>
        <taxon>Appendicularia</taxon>
        <taxon>Copelata</taxon>
        <taxon>Oikopleuridae</taxon>
        <taxon>Oikopleura</taxon>
    </lineage>
</organism>
<feature type="region of interest" description="Disordered" evidence="1">
    <location>
        <begin position="14"/>
        <end position="50"/>
    </location>
</feature>
<dbReference type="EMBL" id="FN655607">
    <property type="protein sequence ID" value="CBY39662.1"/>
    <property type="molecule type" value="Genomic_DNA"/>
</dbReference>
<reference evidence="2" key="1">
    <citation type="journal article" date="2010" name="Science">
        <title>Plasticity of animal genome architecture unmasked by rapid evolution of a pelagic tunicate.</title>
        <authorList>
            <person name="Denoeud F."/>
            <person name="Henriet S."/>
            <person name="Mungpakdee S."/>
            <person name="Aury J.M."/>
            <person name="Da Silva C."/>
            <person name="Brinkmann H."/>
            <person name="Mikhaleva J."/>
            <person name="Olsen L.C."/>
            <person name="Jubin C."/>
            <person name="Canestro C."/>
            <person name="Bouquet J.M."/>
            <person name="Danks G."/>
            <person name="Poulain J."/>
            <person name="Campsteijn C."/>
            <person name="Adamski M."/>
            <person name="Cross I."/>
            <person name="Yadetie F."/>
            <person name="Muffato M."/>
            <person name="Louis A."/>
            <person name="Butcher S."/>
            <person name="Tsagkogeorga G."/>
            <person name="Konrad A."/>
            <person name="Singh S."/>
            <person name="Jensen M.F."/>
            <person name="Cong E.H."/>
            <person name="Eikeseth-Otteraa H."/>
            <person name="Noel B."/>
            <person name="Anthouard V."/>
            <person name="Porcel B.M."/>
            <person name="Kachouri-Lafond R."/>
            <person name="Nishino A."/>
            <person name="Ugolini M."/>
            <person name="Chourrout P."/>
            <person name="Nishida H."/>
            <person name="Aasland R."/>
            <person name="Huzurbazar S."/>
            <person name="Westhof E."/>
            <person name="Delsuc F."/>
            <person name="Lehrach H."/>
            <person name="Reinhardt R."/>
            <person name="Weissenbach J."/>
            <person name="Roy S.W."/>
            <person name="Artiguenave F."/>
            <person name="Postlethwait J.H."/>
            <person name="Manak J.R."/>
            <person name="Thompson E.M."/>
            <person name="Jaillon O."/>
            <person name="Du Pasquier L."/>
            <person name="Boudinot P."/>
            <person name="Liberles D.A."/>
            <person name="Volff J.N."/>
            <person name="Philippe H."/>
            <person name="Lenhard B."/>
            <person name="Roest Crollius H."/>
            <person name="Wincker P."/>
            <person name="Chourrout D."/>
        </authorList>
    </citation>
    <scope>NUCLEOTIDE SEQUENCE [LARGE SCALE GENOMIC DNA]</scope>
</reference>